<comment type="caution">
    <text evidence="2">The sequence shown here is derived from an EMBL/GenBank/DDBJ whole genome shotgun (WGS) entry which is preliminary data.</text>
</comment>
<gene>
    <name evidence="2" type="ORF">HCN44_007776</name>
</gene>
<sequence>MENCSEQIDIEKKKKYTWKGRYVSEKVYNNRVRMSKASKKIKRQTDEKEESSVVQGNRIVNFKVMMDHMICGFCKEKLSLEFMEKEHTIGLASILSIRCNACLKLNPVPTSNVRTSQLSKRPRYDINVQSALGALHAGLEYSQLENLFAVLDIPAPTAMSFKEHESLVGKAIEQVAKYSCDQAAL</sequence>
<reference evidence="2 3" key="1">
    <citation type="submission" date="2020-08" db="EMBL/GenBank/DDBJ databases">
        <title>Aphidius gifuensis genome sequencing and assembly.</title>
        <authorList>
            <person name="Du Z."/>
        </authorList>
    </citation>
    <scope>NUCLEOTIDE SEQUENCE [LARGE SCALE GENOMIC DNA]</scope>
    <source>
        <strain evidence="2">YNYX2018</strain>
        <tissue evidence="2">Adults</tissue>
    </source>
</reference>
<evidence type="ECO:0000313" key="2">
    <source>
        <dbReference type="EMBL" id="KAF7988244.1"/>
    </source>
</evidence>
<organism evidence="2 3">
    <name type="scientific">Aphidius gifuensis</name>
    <name type="common">Parasitoid wasp</name>
    <dbReference type="NCBI Taxonomy" id="684658"/>
    <lineage>
        <taxon>Eukaryota</taxon>
        <taxon>Metazoa</taxon>
        <taxon>Ecdysozoa</taxon>
        <taxon>Arthropoda</taxon>
        <taxon>Hexapoda</taxon>
        <taxon>Insecta</taxon>
        <taxon>Pterygota</taxon>
        <taxon>Neoptera</taxon>
        <taxon>Endopterygota</taxon>
        <taxon>Hymenoptera</taxon>
        <taxon>Apocrita</taxon>
        <taxon>Ichneumonoidea</taxon>
        <taxon>Braconidae</taxon>
        <taxon>Aphidiinae</taxon>
        <taxon>Aphidius</taxon>
    </lineage>
</organism>
<accession>A0A835CKZ5</accession>
<dbReference type="InterPro" id="IPR049012">
    <property type="entry name" value="Mutator_transp_dom"/>
</dbReference>
<dbReference type="EMBL" id="JACMRX010000006">
    <property type="protein sequence ID" value="KAF7988244.1"/>
    <property type="molecule type" value="Genomic_DNA"/>
</dbReference>
<name>A0A835CKZ5_APHGI</name>
<feature type="domain" description="Mutator-like transposase" evidence="1">
    <location>
        <begin position="56"/>
        <end position="183"/>
    </location>
</feature>
<evidence type="ECO:0000313" key="3">
    <source>
        <dbReference type="Proteomes" id="UP000639338"/>
    </source>
</evidence>
<dbReference type="Pfam" id="PF20700">
    <property type="entry name" value="Mutator"/>
    <property type="match status" value="1"/>
</dbReference>
<dbReference type="Proteomes" id="UP000639338">
    <property type="component" value="Unassembled WGS sequence"/>
</dbReference>
<proteinExistence type="predicted"/>
<keyword evidence="3" id="KW-1185">Reference proteome</keyword>
<protein>
    <recommendedName>
        <fullName evidence="1">Mutator-like transposase domain-containing protein</fullName>
    </recommendedName>
</protein>
<dbReference type="OrthoDB" id="7698403at2759"/>
<dbReference type="AlphaFoldDB" id="A0A835CKZ5"/>
<evidence type="ECO:0000259" key="1">
    <source>
        <dbReference type="Pfam" id="PF20700"/>
    </source>
</evidence>